<reference evidence="1 3" key="1">
    <citation type="journal article" date="2014" name="BMC Genomics">
        <title>Genome sequence of Anopheles sinensis provides insight into genetics basis of mosquito competence for malaria parasites.</title>
        <authorList>
            <person name="Zhou D."/>
            <person name="Zhang D."/>
            <person name="Ding G."/>
            <person name="Shi L."/>
            <person name="Hou Q."/>
            <person name="Ye Y."/>
            <person name="Xu Y."/>
            <person name="Zhou H."/>
            <person name="Xiong C."/>
            <person name="Li S."/>
            <person name="Yu J."/>
            <person name="Hong S."/>
            <person name="Yu X."/>
            <person name="Zou P."/>
            <person name="Chen C."/>
            <person name="Chang X."/>
            <person name="Wang W."/>
            <person name="Lv Y."/>
            <person name="Sun Y."/>
            <person name="Ma L."/>
            <person name="Shen B."/>
            <person name="Zhu C."/>
        </authorList>
    </citation>
    <scope>NUCLEOTIDE SEQUENCE [LARGE SCALE GENOMIC DNA]</scope>
</reference>
<keyword evidence="3" id="KW-1185">Reference proteome</keyword>
<sequence length="81" mass="9190">MSRRITQTVDSFPLPDVTGWYGWFRLDISPTRDQLFSPTDGEENGKSAAQTTHKKGTILVWSFYASFTEFCAEQLFPVPPS</sequence>
<dbReference type="VEuPathDB" id="VectorBase:ASIC017899"/>
<dbReference type="EMBL" id="ATLV01023909">
    <property type="status" value="NOT_ANNOTATED_CDS"/>
    <property type="molecule type" value="Genomic_DNA"/>
</dbReference>
<evidence type="ECO:0000313" key="2">
    <source>
        <dbReference type="EnsemblMetazoa" id="ASIC017899-PA"/>
    </source>
</evidence>
<dbReference type="EMBL" id="KE525347">
    <property type="protein sequence ID" value="KFB49873.1"/>
    <property type="molecule type" value="Genomic_DNA"/>
</dbReference>
<protein>
    <submittedName>
        <fullName evidence="1 2">Uncharacterized protein</fullName>
    </submittedName>
</protein>
<name>A0A084WI29_ANOSI</name>
<evidence type="ECO:0000313" key="1">
    <source>
        <dbReference type="EMBL" id="KFB49873.1"/>
    </source>
</evidence>
<proteinExistence type="predicted"/>
<evidence type="ECO:0000313" key="3">
    <source>
        <dbReference type="Proteomes" id="UP000030765"/>
    </source>
</evidence>
<dbReference type="AlphaFoldDB" id="A0A084WI29"/>
<accession>A0A084WI29</accession>
<dbReference type="EnsemblMetazoa" id="ASIC017899-RA">
    <property type="protein sequence ID" value="ASIC017899-PA"/>
    <property type="gene ID" value="ASIC017899"/>
</dbReference>
<gene>
    <name evidence="1" type="ORF">ZHAS_00017899</name>
</gene>
<dbReference type="VEuPathDB" id="VectorBase:ASIS002349"/>
<reference evidence="2" key="2">
    <citation type="submission" date="2020-05" db="UniProtKB">
        <authorList>
            <consortium name="EnsemblMetazoa"/>
        </authorList>
    </citation>
    <scope>IDENTIFICATION</scope>
</reference>
<dbReference type="Proteomes" id="UP000030765">
    <property type="component" value="Unassembled WGS sequence"/>
</dbReference>
<organism evidence="1">
    <name type="scientific">Anopheles sinensis</name>
    <name type="common">Mosquito</name>
    <dbReference type="NCBI Taxonomy" id="74873"/>
    <lineage>
        <taxon>Eukaryota</taxon>
        <taxon>Metazoa</taxon>
        <taxon>Ecdysozoa</taxon>
        <taxon>Arthropoda</taxon>
        <taxon>Hexapoda</taxon>
        <taxon>Insecta</taxon>
        <taxon>Pterygota</taxon>
        <taxon>Neoptera</taxon>
        <taxon>Endopterygota</taxon>
        <taxon>Diptera</taxon>
        <taxon>Nematocera</taxon>
        <taxon>Culicoidea</taxon>
        <taxon>Culicidae</taxon>
        <taxon>Anophelinae</taxon>
        <taxon>Anopheles</taxon>
    </lineage>
</organism>